<proteinExistence type="predicted"/>
<gene>
    <name evidence="2" type="ordered locus">F7308_0018</name>
</gene>
<name>A0ABM5M785_FRAST</name>
<evidence type="ECO:0000313" key="2">
    <source>
        <dbReference type="EMBL" id="AEI34946.1"/>
    </source>
</evidence>
<feature type="signal peptide" evidence="1">
    <location>
        <begin position="1"/>
        <end position="23"/>
    </location>
</feature>
<dbReference type="RefSeq" id="WP_013921809.1">
    <property type="nucleotide sequence ID" value="NC_015696.1"/>
</dbReference>
<keyword evidence="3" id="KW-1185">Reference proteome</keyword>
<protein>
    <recommendedName>
        <fullName evidence="4">Lipoprotein</fullName>
    </recommendedName>
</protein>
<accession>A0ABM5M785</accession>
<sequence length="255" mass="28836">MKKKFFLLAACLLSINTFSSVQACKLILGTQTDRYKFYKNEGSGFENVGLGVVAFHHIIPLNSNQDNKSVMKLLNKGFKSQNADYIQVKKDILQNLANQYENLLDNDRVKDAEREKIERVKTYLEKLSLKEIDGKNGNCWNDIDIDEADKKLVANALAYMPGIGFFGPAGISNDPGSKFDKHGKYFMTVDSYAYANQIGDKRLINTPSETEILDAFKVITTEYTVQPYNKNLWKEQPNNKVCYKGGGDECLEPND</sequence>
<evidence type="ECO:0000256" key="1">
    <source>
        <dbReference type="SAM" id="SignalP"/>
    </source>
</evidence>
<keyword evidence="1" id="KW-0732">Signal</keyword>
<organism evidence="2 3">
    <name type="scientific">Francisella salina</name>
    <dbReference type="NCBI Taxonomy" id="573569"/>
    <lineage>
        <taxon>Bacteria</taxon>
        <taxon>Pseudomonadati</taxon>
        <taxon>Pseudomonadota</taxon>
        <taxon>Gammaproteobacteria</taxon>
        <taxon>Thiotrichales</taxon>
        <taxon>Francisellaceae</taxon>
        <taxon>Francisella</taxon>
    </lineage>
</organism>
<feature type="chain" id="PRO_5045828083" description="Lipoprotein" evidence="1">
    <location>
        <begin position="24"/>
        <end position="255"/>
    </location>
</feature>
<reference evidence="2" key="1">
    <citation type="submission" date="2011-05" db="EMBL/GenBank/DDBJ databases">
        <authorList>
            <person name="Kuske C.R."/>
            <person name="Challacombe J.F."/>
            <person name="Siddaramappa S."/>
            <person name="Petersen J.M."/>
            <person name="Bruce D.C."/>
        </authorList>
    </citation>
    <scope>NUCLEOTIDE SEQUENCE</scope>
    <source>
        <strain evidence="2">TX077308</strain>
    </source>
</reference>
<dbReference type="Proteomes" id="UP000000490">
    <property type="component" value="Chromosome"/>
</dbReference>
<dbReference type="PROSITE" id="PS51257">
    <property type="entry name" value="PROKAR_LIPOPROTEIN"/>
    <property type="match status" value="1"/>
</dbReference>
<evidence type="ECO:0008006" key="4">
    <source>
        <dbReference type="Google" id="ProtNLM"/>
    </source>
</evidence>
<evidence type="ECO:0000313" key="3">
    <source>
        <dbReference type="Proteomes" id="UP000000490"/>
    </source>
</evidence>
<dbReference type="EMBL" id="CP002872">
    <property type="protein sequence ID" value="AEI34946.1"/>
    <property type="molecule type" value="Genomic_DNA"/>
</dbReference>